<dbReference type="InterPro" id="IPR040442">
    <property type="entry name" value="Pyrv_kinase-like_dom_sf"/>
</dbReference>
<feature type="binding site" evidence="7 10">
    <location>
        <position position="84"/>
    </location>
    <ligand>
        <name>Mg(2+)</name>
        <dbReference type="ChEBI" id="CHEBI:18420"/>
    </ligand>
</feature>
<dbReference type="CDD" id="cd06557">
    <property type="entry name" value="KPHMT-like"/>
    <property type="match status" value="1"/>
</dbReference>
<comment type="similarity">
    <text evidence="2 7">Belongs to the PanB family.</text>
</comment>
<dbReference type="GO" id="GO:0015940">
    <property type="term" value="P:pantothenate biosynthetic process"/>
    <property type="evidence" value="ECO:0007669"/>
    <property type="project" value="UniProtKB-UniRule"/>
</dbReference>
<feature type="active site" description="Proton acceptor" evidence="7 8">
    <location>
        <position position="183"/>
    </location>
</feature>
<dbReference type="PANTHER" id="PTHR20881">
    <property type="entry name" value="3-METHYL-2-OXOBUTANOATE HYDROXYMETHYLTRANSFERASE"/>
    <property type="match status" value="1"/>
</dbReference>
<name>A0A0P1NYR5_9BACT</name>
<dbReference type="HAMAP" id="MF_00156">
    <property type="entry name" value="PanB"/>
    <property type="match status" value="1"/>
</dbReference>
<evidence type="ECO:0000256" key="6">
    <source>
        <dbReference type="ARBA" id="ARBA00056497"/>
    </source>
</evidence>
<dbReference type="Pfam" id="PF02548">
    <property type="entry name" value="Pantoate_transf"/>
    <property type="match status" value="1"/>
</dbReference>
<feature type="binding site" evidence="7 9">
    <location>
        <position position="84"/>
    </location>
    <ligand>
        <name>3-methyl-2-oxobutanoate</name>
        <dbReference type="ChEBI" id="CHEBI:11851"/>
    </ligand>
</feature>
<dbReference type="GO" id="GO:0032259">
    <property type="term" value="P:methylation"/>
    <property type="evidence" value="ECO:0007669"/>
    <property type="project" value="UniProtKB-KW"/>
</dbReference>
<comment type="subunit">
    <text evidence="3 7">Homodecamer; pentamer of dimers.</text>
</comment>
<dbReference type="Gene3D" id="3.20.20.60">
    <property type="entry name" value="Phosphoenolpyruvate-binding domains"/>
    <property type="match status" value="1"/>
</dbReference>
<dbReference type="OrthoDB" id="9781789at2"/>
<dbReference type="RefSeq" id="WP_092350782.1">
    <property type="nucleotide sequence ID" value="NZ_CZVW01000022.1"/>
</dbReference>
<feature type="binding site" evidence="7 9">
    <location>
        <begin position="45"/>
        <end position="46"/>
    </location>
    <ligand>
        <name>3-methyl-2-oxobutanoate</name>
        <dbReference type="ChEBI" id="CHEBI:11851"/>
    </ligand>
</feature>
<comment type="function">
    <text evidence="6 7">Catalyzes the reversible reaction in which hydroxymethyl group from 5,10-methylenetetrahydrofolate is transferred onto alpha-ketoisovalerate to form ketopantoate.</text>
</comment>
<comment type="catalytic activity">
    <reaction evidence="7">
        <text>(6R)-5,10-methylene-5,6,7,8-tetrahydrofolate + 3-methyl-2-oxobutanoate + H2O = 2-dehydropantoate + (6S)-5,6,7,8-tetrahydrofolate</text>
        <dbReference type="Rhea" id="RHEA:11824"/>
        <dbReference type="ChEBI" id="CHEBI:11561"/>
        <dbReference type="ChEBI" id="CHEBI:11851"/>
        <dbReference type="ChEBI" id="CHEBI:15377"/>
        <dbReference type="ChEBI" id="CHEBI:15636"/>
        <dbReference type="ChEBI" id="CHEBI:57453"/>
        <dbReference type="EC" id="2.1.2.11"/>
    </reaction>
</comment>
<evidence type="ECO:0000256" key="8">
    <source>
        <dbReference type="PIRSR" id="PIRSR000388-1"/>
    </source>
</evidence>
<dbReference type="NCBIfam" id="TIGR00222">
    <property type="entry name" value="panB"/>
    <property type="match status" value="1"/>
</dbReference>
<evidence type="ECO:0000256" key="4">
    <source>
        <dbReference type="ARBA" id="ARBA00022655"/>
    </source>
</evidence>
<dbReference type="NCBIfam" id="NF001452">
    <property type="entry name" value="PRK00311.1"/>
    <property type="match status" value="1"/>
</dbReference>
<proteinExistence type="inferred from homology"/>
<comment type="pathway">
    <text evidence="1 7">Cofactor biosynthesis; (R)-pantothenate biosynthesis; (R)-pantoate from 3-methyl-2-oxobutanoate: step 1/2.</text>
</comment>
<organism evidence="11 12">
    <name type="scientific">Candidatus Chryseopegocella kryptomonas</name>
    <dbReference type="NCBI Taxonomy" id="1633643"/>
    <lineage>
        <taxon>Bacteria</taxon>
        <taxon>Pseudomonadati</taxon>
        <taxon>Candidatus Kryptoniota</taxon>
        <taxon>Candidatus Chryseopegocella</taxon>
    </lineage>
</organism>
<keyword evidence="4 7" id="KW-0566">Pantothenate biosynthesis</keyword>
<keyword evidence="7" id="KW-0963">Cytoplasm</keyword>
<comment type="subcellular location">
    <subcellularLocation>
        <location evidence="7">Cytoplasm</location>
    </subcellularLocation>
</comment>
<dbReference type="GO" id="GO:0008168">
    <property type="term" value="F:methyltransferase activity"/>
    <property type="evidence" value="ECO:0007669"/>
    <property type="project" value="UniProtKB-KW"/>
</dbReference>
<dbReference type="SUPFAM" id="SSF51621">
    <property type="entry name" value="Phosphoenolpyruvate/pyruvate domain"/>
    <property type="match status" value="1"/>
</dbReference>
<dbReference type="Proteomes" id="UP000199197">
    <property type="component" value="Unassembled WGS sequence"/>
</dbReference>
<evidence type="ECO:0000256" key="9">
    <source>
        <dbReference type="PIRSR" id="PIRSR000388-2"/>
    </source>
</evidence>
<comment type="cofactor">
    <cofactor evidence="7 10">
        <name>Mg(2+)</name>
        <dbReference type="ChEBI" id="CHEBI:18420"/>
    </cofactor>
    <text evidence="7 10">Binds 1 Mg(2+) ion per subunit.</text>
</comment>
<dbReference type="EC" id="2.1.2.11" evidence="7"/>
<dbReference type="AlphaFoldDB" id="A0A0P1NYR5"/>
<dbReference type="InterPro" id="IPR003700">
    <property type="entry name" value="Pantoate_hydroxy_MeTrfase"/>
</dbReference>
<feature type="binding site" evidence="7 10">
    <location>
        <position position="116"/>
    </location>
    <ligand>
        <name>Mg(2+)</name>
        <dbReference type="ChEBI" id="CHEBI:18420"/>
    </ligand>
</feature>
<evidence type="ECO:0000256" key="1">
    <source>
        <dbReference type="ARBA" id="ARBA00005033"/>
    </source>
</evidence>
<dbReference type="GO" id="GO:0005737">
    <property type="term" value="C:cytoplasm"/>
    <property type="evidence" value="ECO:0007669"/>
    <property type="project" value="UniProtKB-SubCell"/>
</dbReference>
<evidence type="ECO:0000256" key="5">
    <source>
        <dbReference type="ARBA" id="ARBA00022679"/>
    </source>
</evidence>
<keyword evidence="7 10" id="KW-0460">Magnesium</keyword>
<dbReference type="GO" id="GO:0000287">
    <property type="term" value="F:magnesium ion binding"/>
    <property type="evidence" value="ECO:0007669"/>
    <property type="project" value="TreeGrafter"/>
</dbReference>
<dbReference type="GO" id="GO:0003864">
    <property type="term" value="F:3-methyl-2-oxobutanoate hydroxymethyltransferase activity"/>
    <property type="evidence" value="ECO:0007669"/>
    <property type="project" value="UniProtKB-UniRule"/>
</dbReference>
<dbReference type="EMBL" id="CZVW01000022">
    <property type="protein sequence ID" value="CUT04269.1"/>
    <property type="molecule type" value="Genomic_DNA"/>
</dbReference>
<dbReference type="PANTHER" id="PTHR20881:SF0">
    <property type="entry name" value="3-METHYL-2-OXOBUTANOATE HYDROXYMETHYLTRANSFERASE"/>
    <property type="match status" value="1"/>
</dbReference>
<dbReference type="FunFam" id="3.20.20.60:FF:000003">
    <property type="entry name" value="3-methyl-2-oxobutanoate hydroxymethyltransferase"/>
    <property type="match status" value="1"/>
</dbReference>
<gene>
    <name evidence="7" type="primary">panB</name>
    <name evidence="11" type="ORF">JGI23_01678</name>
</gene>
<evidence type="ECO:0000256" key="10">
    <source>
        <dbReference type="PIRSR" id="PIRSR000388-3"/>
    </source>
</evidence>
<dbReference type="UniPathway" id="UPA00028">
    <property type="reaction ID" value="UER00003"/>
</dbReference>
<feature type="binding site" evidence="7 10">
    <location>
        <position position="45"/>
    </location>
    <ligand>
        <name>Mg(2+)</name>
        <dbReference type="ChEBI" id="CHEBI:18420"/>
    </ligand>
</feature>
<reference evidence="12" key="1">
    <citation type="submission" date="2015-11" db="EMBL/GenBank/DDBJ databases">
        <authorList>
            <person name="Varghese N."/>
        </authorList>
    </citation>
    <scope>NUCLEOTIDE SEQUENCE [LARGE SCALE GENOMIC DNA]</scope>
    <source>
        <strain evidence="12">JGI-23</strain>
    </source>
</reference>
<keyword evidence="7 10" id="KW-0479">Metal-binding</keyword>
<keyword evidence="12" id="KW-1185">Reference proteome</keyword>
<protein>
    <recommendedName>
        <fullName evidence="7">3-methyl-2-oxobutanoate hydroxymethyltransferase</fullName>
        <ecNumber evidence="7">2.1.2.11</ecNumber>
    </recommendedName>
    <alternativeName>
        <fullName evidence="7">Ketopantoate hydroxymethyltransferase</fullName>
        <shortName evidence="7">KPHMT</shortName>
    </alternativeName>
</protein>
<evidence type="ECO:0000313" key="11">
    <source>
        <dbReference type="EMBL" id="CUT04269.1"/>
    </source>
</evidence>
<evidence type="ECO:0000256" key="7">
    <source>
        <dbReference type="HAMAP-Rule" id="MF_00156"/>
    </source>
</evidence>
<evidence type="ECO:0000256" key="3">
    <source>
        <dbReference type="ARBA" id="ARBA00011424"/>
    </source>
</evidence>
<accession>A0A0P1NYR5</accession>
<keyword evidence="11" id="KW-0489">Methyltransferase</keyword>
<dbReference type="InterPro" id="IPR015813">
    <property type="entry name" value="Pyrv/PenolPyrv_kinase-like_dom"/>
</dbReference>
<dbReference type="PIRSF" id="PIRSF000388">
    <property type="entry name" value="Pantoate_hydroxy_MeTrfase"/>
    <property type="match status" value="1"/>
</dbReference>
<evidence type="ECO:0000313" key="12">
    <source>
        <dbReference type="Proteomes" id="UP000199197"/>
    </source>
</evidence>
<evidence type="ECO:0000256" key="2">
    <source>
        <dbReference type="ARBA" id="ARBA00008676"/>
    </source>
</evidence>
<keyword evidence="5 7" id="KW-0808">Transferase</keyword>
<sequence length="265" mass="29143">MKKVTTKTLIEMKRNGEKIAMLTAYDFIIAKLLDEAGIDVILVGDSLGNVFQGHKTTLPVTLEDMIYHTKAVCRGVKRAMVVVDMPFLTYQVSVEEAVKNCGRVLKETCAEAVKLEGGSEIVEVVKKLTSIGIPVMGHLGLTPQSIHKFGGYDVRGVDEKEAEKILNDAMALEQAGAFAIVLEKIPSELAKQITKSLSIPTIGIGAGPHCDGQVLVVYDMLGLFEEFKPKFVRRYAELSKLIKNAFENYIQDVKSGKFPDESESY</sequence>
<feature type="binding site" evidence="7 9">
    <location>
        <position position="114"/>
    </location>
    <ligand>
        <name>3-methyl-2-oxobutanoate</name>
        <dbReference type="ChEBI" id="CHEBI:11851"/>
    </ligand>
</feature>